<feature type="transmembrane region" description="Helical" evidence="6">
    <location>
        <begin position="501"/>
        <end position="523"/>
    </location>
</feature>
<dbReference type="Proteomes" id="UP000827549">
    <property type="component" value="Chromosome 3"/>
</dbReference>
<dbReference type="EMBL" id="CP086716">
    <property type="protein sequence ID" value="WOO80564.1"/>
    <property type="molecule type" value="Genomic_DNA"/>
</dbReference>
<evidence type="ECO:0000256" key="3">
    <source>
        <dbReference type="ARBA" id="ARBA00022989"/>
    </source>
</evidence>
<feature type="transmembrane region" description="Helical" evidence="6">
    <location>
        <begin position="96"/>
        <end position="118"/>
    </location>
</feature>
<dbReference type="InterPro" id="IPR036259">
    <property type="entry name" value="MFS_trans_sf"/>
</dbReference>
<feature type="transmembrane region" description="Helical" evidence="6">
    <location>
        <begin position="223"/>
        <end position="244"/>
    </location>
</feature>
<dbReference type="AlphaFoldDB" id="A0AAF1BL97"/>
<dbReference type="Pfam" id="PF07690">
    <property type="entry name" value="MFS_1"/>
    <property type="match status" value="1"/>
</dbReference>
<feature type="domain" description="Major facilitator superfamily (MFS) profile" evidence="7">
    <location>
        <begin position="98"/>
        <end position="532"/>
    </location>
</feature>
<evidence type="ECO:0000256" key="6">
    <source>
        <dbReference type="SAM" id="Phobius"/>
    </source>
</evidence>
<dbReference type="GeneID" id="87807329"/>
<keyword evidence="4 6" id="KW-0472">Membrane</keyword>
<evidence type="ECO:0000313" key="8">
    <source>
        <dbReference type="EMBL" id="WOO80564.1"/>
    </source>
</evidence>
<proteinExistence type="predicted"/>
<dbReference type="InterPro" id="IPR011701">
    <property type="entry name" value="MFS"/>
</dbReference>
<dbReference type="PANTHER" id="PTHR23502:SF134">
    <property type="entry name" value="MAJOR FACILITATOR SUPERFAMILY (MFS) PROFILE DOMAIN-CONTAINING PROTEIN-RELATED"/>
    <property type="match status" value="1"/>
</dbReference>
<evidence type="ECO:0000256" key="2">
    <source>
        <dbReference type="ARBA" id="ARBA00022692"/>
    </source>
</evidence>
<dbReference type="InterPro" id="IPR005829">
    <property type="entry name" value="Sugar_transporter_CS"/>
</dbReference>
<feature type="transmembrane region" description="Helical" evidence="6">
    <location>
        <begin position="325"/>
        <end position="348"/>
    </location>
</feature>
<organism evidence="8 9">
    <name type="scientific">Vanrija pseudolonga</name>
    <dbReference type="NCBI Taxonomy" id="143232"/>
    <lineage>
        <taxon>Eukaryota</taxon>
        <taxon>Fungi</taxon>
        <taxon>Dikarya</taxon>
        <taxon>Basidiomycota</taxon>
        <taxon>Agaricomycotina</taxon>
        <taxon>Tremellomycetes</taxon>
        <taxon>Trichosporonales</taxon>
        <taxon>Trichosporonaceae</taxon>
        <taxon>Vanrija</taxon>
    </lineage>
</organism>
<evidence type="ECO:0000256" key="4">
    <source>
        <dbReference type="ARBA" id="ARBA00023136"/>
    </source>
</evidence>
<feature type="transmembrane region" description="Helical" evidence="6">
    <location>
        <begin position="368"/>
        <end position="387"/>
    </location>
</feature>
<dbReference type="PROSITE" id="PS00216">
    <property type="entry name" value="SUGAR_TRANSPORT_1"/>
    <property type="match status" value="1"/>
</dbReference>
<reference evidence="8" key="1">
    <citation type="submission" date="2023-10" db="EMBL/GenBank/DDBJ databases">
        <authorList>
            <person name="Noh H."/>
        </authorList>
    </citation>
    <scope>NUCLEOTIDE SEQUENCE</scope>
    <source>
        <strain evidence="8">DUCC4014</strain>
    </source>
</reference>
<dbReference type="RefSeq" id="XP_062626596.1">
    <property type="nucleotide sequence ID" value="XM_062770612.1"/>
</dbReference>
<dbReference type="PANTHER" id="PTHR23502">
    <property type="entry name" value="MAJOR FACILITATOR SUPERFAMILY"/>
    <property type="match status" value="1"/>
</dbReference>
<evidence type="ECO:0000256" key="1">
    <source>
        <dbReference type="ARBA" id="ARBA00004141"/>
    </source>
</evidence>
<feature type="transmembrane region" description="Helical" evidence="6">
    <location>
        <begin position="433"/>
        <end position="454"/>
    </location>
</feature>
<keyword evidence="9" id="KW-1185">Reference proteome</keyword>
<dbReference type="GO" id="GO:0140115">
    <property type="term" value="P:export across plasma membrane"/>
    <property type="evidence" value="ECO:0007669"/>
    <property type="project" value="UniProtKB-ARBA"/>
</dbReference>
<accession>A0AAF1BL97</accession>
<evidence type="ECO:0000259" key="7">
    <source>
        <dbReference type="PROSITE" id="PS50850"/>
    </source>
</evidence>
<keyword evidence="2 6" id="KW-0812">Transmembrane</keyword>
<dbReference type="GO" id="GO:0022857">
    <property type="term" value="F:transmembrane transporter activity"/>
    <property type="evidence" value="ECO:0007669"/>
    <property type="project" value="InterPro"/>
</dbReference>
<feature type="transmembrane region" description="Helical" evidence="6">
    <location>
        <begin position="256"/>
        <end position="274"/>
    </location>
</feature>
<feature type="transmembrane region" description="Helical" evidence="6">
    <location>
        <begin position="466"/>
        <end position="489"/>
    </location>
</feature>
<dbReference type="PROSITE" id="PS50850">
    <property type="entry name" value="MFS"/>
    <property type="match status" value="1"/>
</dbReference>
<feature type="region of interest" description="Disordered" evidence="5">
    <location>
        <begin position="1"/>
        <end position="53"/>
    </location>
</feature>
<dbReference type="GO" id="GO:0042908">
    <property type="term" value="P:xenobiotic transport"/>
    <property type="evidence" value="ECO:0007669"/>
    <property type="project" value="UniProtKB-ARBA"/>
</dbReference>
<feature type="transmembrane region" description="Helical" evidence="6">
    <location>
        <begin position="163"/>
        <end position="182"/>
    </location>
</feature>
<protein>
    <submittedName>
        <fullName evidence="8">Efflux pump atB</fullName>
    </submittedName>
</protein>
<dbReference type="FunFam" id="1.20.1250.20:FF:000082">
    <property type="entry name" value="MFS multidrug transporter, putative"/>
    <property type="match status" value="1"/>
</dbReference>
<feature type="transmembrane region" description="Helical" evidence="6">
    <location>
        <begin position="138"/>
        <end position="156"/>
    </location>
</feature>
<dbReference type="GO" id="GO:0005886">
    <property type="term" value="C:plasma membrane"/>
    <property type="evidence" value="ECO:0007669"/>
    <property type="project" value="TreeGrafter"/>
</dbReference>
<feature type="transmembrane region" description="Helical" evidence="6">
    <location>
        <begin position="408"/>
        <end position="427"/>
    </location>
</feature>
<evidence type="ECO:0000313" key="9">
    <source>
        <dbReference type="Proteomes" id="UP000827549"/>
    </source>
</evidence>
<keyword evidence="3 6" id="KW-1133">Transmembrane helix</keyword>
<sequence>MSRDVTHLPPSTTDPETASTNVGDGDGSSGASTSKLEDRQRPSQSTLAGPSLPEGCAYGTLAKVDGDGKEAETVIWVEFAPGSRDNPFFFSKWRKVSITACATFFTFMTAYTTTAYSISEESMCRDLGCNNLQFASGIALYAWGFGIAPLMLAPLSEEFGRRWTYATACFLFFILHLMMSLAKNMATVLIARFIIGCAGSVGATLVGGTISDIFIPAHRGLPMAMFGFCAVFGTGFGAVTMAWVEVEQHLGWRWIQWIQFIILGAFFPVCLVVMRETRATVILRRRAAKLRKERGLSDGGRYLARAEIDKVKFVTAMGQSMTRPLVFLATEPIVTFFSLWIALGWGVFYTQIAGIPYTYRKLHGFSTTQVGLVYLCICIGAIIGFAGNFIQEAIYRKRAAKRGVEARLYAPMVCGVLFAVGCYINGFTSIPSVHWIAPCIGLTCVLAAILIIYITSFTYLSECYGVYASSAIAGQSFARNVMGGAFSFLTAPMFNRLTVRWSLVMMGGFATLLAAVPFVAFVWGPQIRARSRYSKMLMAQEREQLDKERRARVSRGLDVHDAEDLEGDANERGEHELDEGQANALHLVPSVAEKIV</sequence>
<gene>
    <name evidence="8" type="primary">atB_0</name>
    <name evidence="8" type="ORF">LOC62_03G004089</name>
</gene>
<feature type="compositionally biased region" description="Polar residues" evidence="5">
    <location>
        <begin position="9"/>
        <end position="22"/>
    </location>
</feature>
<name>A0AAF1BL97_9TREE</name>
<comment type="subcellular location">
    <subcellularLocation>
        <location evidence="1">Membrane</location>
        <topology evidence="1">Multi-pass membrane protein</topology>
    </subcellularLocation>
</comment>
<dbReference type="Gene3D" id="1.20.1250.20">
    <property type="entry name" value="MFS general substrate transporter like domains"/>
    <property type="match status" value="1"/>
</dbReference>
<dbReference type="SUPFAM" id="SSF103473">
    <property type="entry name" value="MFS general substrate transporter"/>
    <property type="match status" value="1"/>
</dbReference>
<dbReference type="InterPro" id="IPR020846">
    <property type="entry name" value="MFS_dom"/>
</dbReference>
<feature type="transmembrane region" description="Helical" evidence="6">
    <location>
        <begin position="188"/>
        <end position="211"/>
    </location>
</feature>
<evidence type="ECO:0000256" key="5">
    <source>
        <dbReference type="SAM" id="MobiDB-lite"/>
    </source>
</evidence>